<accession>A0ABT6L7J7</accession>
<gene>
    <name evidence="2" type="ORF">M2272_005591</name>
</gene>
<comment type="caution">
    <text evidence="2">The sequence shown here is derived from an EMBL/GenBank/DDBJ whole genome shotgun (WGS) entry which is preliminary data.</text>
</comment>
<sequence>MRALVVLMTAVLLAVAAGTSAPPATADIQSRIAAADSYLASRPGTVGYVLRDRVTGVRYANANSSTMIWTASTIKLAMVVDLLTRERAGALRLSGNDRQLMVNMLRDSDNDAADSLWTRYGGADHQAFNAGFPRYGMTDVRPQPGFGDMFPYWGFQKSSTNDLDRLMNYTLTQLNPSDAAAVVAEMQRVAPAQQWGVWGAGPTMTPGNKNGWSDEQGGWVVNSVGFAGPKQRYTLAIMNGLNDQGGYDDGVATTTRLSQILLGAAG</sequence>
<evidence type="ECO:0000256" key="1">
    <source>
        <dbReference type="SAM" id="SignalP"/>
    </source>
</evidence>
<dbReference type="Gene3D" id="3.40.710.10">
    <property type="entry name" value="DD-peptidase/beta-lactamase superfamily"/>
    <property type="match status" value="1"/>
</dbReference>
<dbReference type="InterPro" id="IPR012338">
    <property type="entry name" value="Beta-lactam/transpept-like"/>
</dbReference>
<reference evidence="2 3" key="1">
    <citation type="submission" date="2023-04" db="EMBL/GenBank/DDBJ databases">
        <title>Forest soil microbial communities from Buena Vista Peninsula, Colon Province, Panama.</title>
        <authorList>
            <person name="Bouskill N."/>
        </authorList>
    </citation>
    <scope>NUCLEOTIDE SEQUENCE [LARGE SCALE GENOMIC DNA]</scope>
    <source>
        <strain evidence="2 3">AC80</strain>
    </source>
</reference>
<keyword evidence="3" id="KW-1185">Reference proteome</keyword>
<protein>
    <recommendedName>
        <fullName evidence="4">Tat pathway signal sequence</fullName>
    </recommendedName>
</protein>
<dbReference type="SUPFAM" id="SSF56601">
    <property type="entry name" value="beta-lactamase/transpeptidase-like"/>
    <property type="match status" value="1"/>
</dbReference>
<name>A0ABT6L7J7_9MYCO</name>
<dbReference type="InterPro" id="IPR000871">
    <property type="entry name" value="Beta-lactam_class-A"/>
</dbReference>
<feature type="signal peptide" evidence="1">
    <location>
        <begin position="1"/>
        <end position="26"/>
    </location>
</feature>
<organism evidence="2 3">
    <name type="scientific">Mycolicibacterium frederiksbergense</name>
    <dbReference type="NCBI Taxonomy" id="117567"/>
    <lineage>
        <taxon>Bacteria</taxon>
        <taxon>Bacillati</taxon>
        <taxon>Actinomycetota</taxon>
        <taxon>Actinomycetes</taxon>
        <taxon>Mycobacteriales</taxon>
        <taxon>Mycobacteriaceae</taxon>
        <taxon>Mycolicibacterium</taxon>
    </lineage>
</organism>
<proteinExistence type="predicted"/>
<dbReference type="EMBL" id="JARXVE010000013">
    <property type="protein sequence ID" value="MDH6198927.1"/>
    <property type="molecule type" value="Genomic_DNA"/>
</dbReference>
<evidence type="ECO:0000313" key="3">
    <source>
        <dbReference type="Proteomes" id="UP001160130"/>
    </source>
</evidence>
<evidence type="ECO:0000313" key="2">
    <source>
        <dbReference type="EMBL" id="MDH6198927.1"/>
    </source>
</evidence>
<dbReference type="PANTHER" id="PTHR35333:SF3">
    <property type="entry name" value="BETA-LACTAMASE-TYPE TRANSPEPTIDASE FOLD CONTAINING PROTEIN"/>
    <property type="match status" value="1"/>
</dbReference>
<dbReference type="PANTHER" id="PTHR35333">
    <property type="entry name" value="BETA-LACTAMASE"/>
    <property type="match status" value="1"/>
</dbReference>
<dbReference type="Proteomes" id="UP001160130">
    <property type="component" value="Unassembled WGS sequence"/>
</dbReference>
<evidence type="ECO:0008006" key="4">
    <source>
        <dbReference type="Google" id="ProtNLM"/>
    </source>
</evidence>
<keyword evidence="1" id="KW-0732">Signal</keyword>
<feature type="chain" id="PRO_5046272230" description="Tat pathway signal sequence" evidence="1">
    <location>
        <begin position="27"/>
        <end position="266"/>
    </location>
</feature>